<evidence type="ECO:0000256" key="2">
    <source>
        <dbReference type="ARBA" id="ARBA00022691"/>
    </source>
</evidence>
<dbReference type="RefSeq" id="WP_164454888.1">
    <property type="nucleotide sequence ID" value="NZ_JAAIJQ010000082.1"/>
</dbReference>
<comment type="pathway">
    <text evidence="8">Cofactor biosynthesis; pyrroloquinoline quinone biosynthesis.</text>
</comment>
<proteinExistence type="inferred from homology"/>
<dbReference type="HAMAP" id="MF_00660">
    <property type="entry name" value="PqqE"/>
    <property type="match status" value="1"/>
</dbReference>
<evidence type="ECO:0000256" key="6">
    <source>
        <dbReference type="ARBA" id="ARBA00023004"/>
    </source>
</evidence>
<dbReference type="GO" id="GO:0005506">
    <property type="term" value="F:iron ion binding"/>
    <property type="evidence" value="ECO:0007669"/>
    <property type="project" value="UniProtKB-UniRule"/>
</dbReference>
<keyword evidence="12" id="KW-1185">Reference proteome</keyword>
<dbReference type="GO" id="GO:0051539">
    <property type="term" value="F:4 iron, 4 sulfur cluster binding"/>
    <property type="evidence" value="ECO:0007669"/>
    <property type="project" value="UniProtKB-KW"/>
</dbReference>
<comment type="caution">
    <text evidence="11">The sequence shown here is derived from an EMBL/GenBank/DDBJ whole genome shotgun (WGS) entry which is preliminary data.</text>
</comment>
<dbReference type="SFLD" id="SFLDF00280">
    <property type="entry name" value="coenzyme_PQQ_synthesis_protein"/>
    <property type="match status" value="1"/>
</dbReference>
<evidence type="ECO:0000256" key="9">
    <source>
        <dbReference type="SAM" id="MobiDB-lite"/>
    </source>
</evidence>
<accession>A0A6M0K5S8</accession>
<keyword evidence="4 8" id="KW-0884">PQQ biosynthesis</keyword>
<dbReference type="SFLD" id="SFLDS00029">
    <property type="entry name" value="Radical_SAM"/>
    <property type="match status" value="1"/>
</dbReference>
<reference evidence="11 12" key="1">
    <citation type="submission" date="2020-02" db="EMBL/GenBank/DDBJ databases">
        <title>Genome sequences of Thiorhodococcus mannitoliphagus and Thiorhodococcus minor, purple sulfur photosynthetic bacteria in the gammaproteobacterial family, Chromatiaceae.</title>
        <authorList>
            <person name="Aviles F.A."/>
            <person name="Meyer T.E."/>
            <person name="Kyndt J.A."/>
        </authorList>
    </citation>
    <scope>NUCLEOTIDE SEQUENCE [LARGE SCALE GENOMIC DNA]</scope>
    <source>
        <strain evidence="11 12">DSM 11518</strain>
    </source>
</reference>
<evidence type="ECO:0000256" key="1">
    <source>
        <dbReference type="ARBA" id="ARBA00022485"/>
    </source>
</evidence>
<evidence type="ECO:0000313" key="11">
    <source>
        <dbReference type="EMBL" id="NEV64293.1"/>
    </source>
</evidence>
<dbReference type="GO" id="GO:0016491">
    <property type="term" value="F:oxidoreductase activity"/>
    <property type="evidence" value="ECO:0007669"/>
    <property type="project" value="UniProtKB-KW"/>
</dbReference>
<dbReference type="SFLD" id="SFLDG01386">
    <property type="entry name" value="main_SPASM_domain-containing"/>
    <property type="match status" value="1"/>
</dbReference>
<keyword evidence="1 8" id="KW-0004">4Fe-4S</keyword>
<dbReference type="PANTHER" id="PTHR11228">
    <property type="entry name" value="RADICAL SAM DOMAIN PROTEIN"/>
    <property type="match status" value="1"/>
</dbReference>
<comment type="cofactor">
    <cofactor evidence="8">
        <name>[4Fe-4S] cluster</name>
        <dbReference type="ChEBI" id="CHEBI:49883"/>
    </cofactor>
    <text evidence="8">Binds 1 [4Fe-4S] cluster. The cluster is coordinated with 3 cysteines and an exchangeable S-adenosyl-L-methionine.</text>
</comment>
<dbReference type="InterPro" id="IPR013785">
    <property type="entry name" value="Aldolase_TIM"/>
</dbReference>
<dbReference type="SMART" id="SM00729">
    <property type="entry name" value="Elp3"/>
    <property type="match status" value="1"/>
</dbReference>
<feature type="region of interest" description="Disordered" evidence="9">
    <location>
        <begin position="366"/>
        <end position="394"/>
    </location>
</feature>
<evidence type="ECO:0000256" key="4">
    <source>
        <dbReference type="ARBA" id="ARBA00022905"/>
    </source>
</evidence>
<keyword evidence="3 8" id="KW-0479">Metal-binding</keyword>
<dbReference type="AlphaFoldDB" id="A0A6M0K5S8"/>
<evidence type="ECO:0000259" key="10">
    <source>
        <dbReference type="PROSITE" id="PS51918"/>
    </source>
</evidence>
<dbReference type="NCBIfam" id="TIGR02109">
    <property type="entry name" value="PQQ_syn_pqqE"/>
    <property type="match status" value="1"/>
</dbReference>
<sequence>MTTSGSDSPPKPLWLLAELTYRCPLQCPYCSNPLDMAKYSDELSTEEWIRVFREARAMGAVQLGLSGGEALVRKDLEELIAEAHKLGFYINLLTSGVGMDEHRIRAFKEAGLDHIQISFQASSEELNNFIAGNDSFRHKLEMARLVKQYDYPMVLCFVLHRHNTDDVAQILDMAHALQADYVELATTQYYGWAMLNRDQLLPTREQVQRAEALAHDYQEKLKGQMKIFYVVPDYHEERPKACMSGWGSIFLTVAPDGTALPCHAAGSLPGLSFPNVRDHDLAWIWSASPDFNRFRGYGWMKEPCRSCEEKTKDFGGCRCQAYLLTGDPANADPVCAKSPHHAELQRRVALASEQTPPRESPIVFRNMRNSKRQMGVLDSGPPANARRLSEASTD</sequence>
<name>A0A6M0K5S8_9GAMM</name>
<dbReference type="EC" id="1.21.98.4" evidence="8"/>
<feature type="binding site" evidence="8">
    <location>
        <position position="27"/>
    </location>
    <ligand>
        <name>[4Fe-4S] cluster</name>
        <dbReference type="ChEBI" id="CHEBI:49883"/>
        <note>4Fe-4S-S-AdoMet</note>
    </ligand>
</feature>
<dbReference type="CDD" id="cd01335">
    <property type="entry name" value="Radical_SAM"/>
    <property type="match status" value="1"/>
</dbReference>
<dbReference type="CDD" id="cd21119">
    <property type="entry name" value="SPASM_PqqE"/>
    <property type="match status" value="1"/>
</dbReference>
<dbReference type="InterPro" id="IPR006638">
    <property type="entry name" value="Elp3/MiaA/NifB-like_rSAM"/>
</dbReference>
<dbReference type="InterPro" id="IPR050377">
    <property type="entry name" value="Radical_SAM_PqqE_MftC-like"/>
</dbReference>
<dbReference type="InterPro" id="IPR017200">
    <property type="entry name" value="PqqE-like"/>
</dbReference>
<dbReference type="Gene3D" id="3.20.20.70">
    <property type="entry name" value="Aldolase class I"/>
    <property type="match status" value="1"/>
</dbReference>
<feature type="binding site" evidence="8">
    <location>
        <position position="30"/>
    </location>
    <ligand>
        <name>[4Fe-4S] cluster</name>
        <dbReference type="ChEBI" id="CHEBI:49883"/>
        <note>4Fe-4S-S-AdoMet</note>
    </ligand>
</feature>
<evidence type="ECO:0000256" key="3">
    <source>
        <dbReference type="ARBA" id="ARBA00022723"/>
    </source>
</evidence>
<comment type="similarity">
    <text evidence="8">Belongs to the radical SAM superfamily. PqqE family.</text>
</comment>
<dbReference type="Proteomes" id="UP000483379">
    <property type="component" value="Unassembled WGS sequence"/>
</dbReference>
<dbReference type="GO" id="GO:0032324">
    <property type="term" value="P:molybdopterin cofactor biosynthetic process"/>
    <property type="evidence" value="ECO:0007669"/>
    <property type="project" value="UniProtKB-ARBA"/>
</dbReference>
<comment type="catalytic activity">
    <reaction evidence="8">
        <text>[PQQ precursor protein] + S-adenosyl-L-methionine = E-Y cross-linked-[PQQ precursor protein] + 5'-deoxyadenosine + L-methionine + H(+)</text>
        <dbReference type="Rhea" id="RHEA:56836"/>
        <dbReference type="Rhea" id="RHEA-COMP:14800"/>
        <dbReference type="Rhea" id="RHEA-COMP:14801"/>
        <dbReference type="ChEBI" id="CHEBI:15378"/>
        <dbReference type="ChEBI" id="CHEBI:17319"/>
        <dbReference type="ChEBI" id="CHEBI:57844"/>
        <dbReference type="ChEBI" id="CHEBI:59789"/>
        <dbReference type="ChEBI" id="CHEBI:141026"/>
        <dbReference type="ChEBI" id="CHEBI:141027"/>
        <dbReference type="EC" id="1.21.98.4"/>
    </reaction>
</comment>
<dbReference type="GO" id="GO:0018189">
    <property type="term" value="P:pyrroloquinoline quinone biosynthetic process"/>
    <property type="evidence" value="ECO:0007669"/>
    <property type="project" value="UniProtKB-UniRule"/>
</dbReference>
<dbReference type="InterPro" id="IPR011843">
    <property type="entry name" value="PQQ_synth_PqqE_bac"/>
</dbReference>
<dbReference type="InterPro" id="IPR058240">
    <property type="entry name" value="rSAM_sf"/>
</dbReference>
<dbReference type="InterPro" id="IPR007197">
    <property type="entry name" value="rSAM"/>
</dbReference>
<protein>
    <recommendedName>
        <fullName evidence="8">PqqA peptide cyclase</fullName>
        <ecNumber evidence="8">1.21.98.4</ecNumber>
    </recommendedName>
    <alternativeName>
        <fullName evidence="8">Coenzyme PQQ synthesis protein E</fullName>
    </alternativeName>
</protein>
<dbReference type="InterPro" id="IPR000385">
    <property type="entry name" value="MoaA_NifB_PqqE_Fe-S-bd_CS"/>
</dbReference>
<keyword evidence="2 8" id="KW-0949">S-adenosyl-L-methionine</keyword>
<keyword evidence="7 8" id="KW-0411">Iron-sulfur</keyword>
<keyword evidence="6 8" id="KW-0408">Iron</keyword>
<gene>
    <name evidence="8 11" type="primary">pqqE</name>
    <name evidence="11" type="ORF">G3446_20800</name>
</gene>
<dbReference type="SFLD" id="SFLDG01067">
    <property type="entry name" value="SPASM/twitch_domain_containing"/>
    <property type="match status" value="1"/>
</dbReference>
<dbReference type="PANTHER" id="PTHR11228:SF7">
    <property type="entry name" value="PQQA PEPTIDE CYCLASE"/>
    <property type="match status" value="1"/>
</dbReference>
<comment type="function">
    <text evidence="8">Catalyzes the cross-linking of a glutamate residue and a tyrosine residue in the PqqA protein as part of the biosynthesis of pyrroloquinoline quinone (PQQ).</text>
</comment>
<dbReference type="PROSITE" id="PS51918">
    <property type="entry name" value="RADICAL_SAM"/>
    <property type="match status" value="1"/>
</dbReference>
<evidence type="ECO:0000256" key="8">
    <source>
        <dbReference type="HAMAP-Rule" id="MF_00660"/>
    </source>
</evidence>
<evidence type="ECO:0000256" key="5">
    <source>
        <dbReference type="ARBA" id="ARBA00023002"/>
    </source>
</evidence>
<comment type="subunit">
    <text evidence="8">Interacts with PqqD. The interaction is necessary for activity of PqqE.</text>
</comment>
<dbReference type="UniPathway" id="UPA00539"/>
<dbReference type="GO" id="GO:1904047">
    <property type="term" value="F:S-adenosyl-L-methionine binding"/>
    <property type="evidence" value="ECO:0007669"/>
    <property type="project" value="UniProtKB-UniRule"/>
</dbReference>
<dbReference type="Pfam" id="PF04055">
    <property type="entry name" value="Radical_SAM"/>
    <property type="match status" value="1"/>
</dbReference>
<dbReference type="InterPro" id="IPR023885">
    <property type="entry name" value="4Fe4S-binding_SPASM_dom"/>
</dbReference>
<dbReference type="EMBL" id="JAAIJQ010000082">
    <property type="protein sequence ID" value="NEV64293.1"/>
    <property type="molecule type" value="Genomic_DNA"/>
</dbReference>
<dbReference type="PROSITE" id="PS01305">
    <property type="entry name" value="MOAA_NIFB_PQQE"/>
    <property type="match status" value="1"/>
</dbReference>
<organism evidence="11 12">
    <name type="scientific">Thiorhodococcus minor</name>
    <dbReference type="NCBI Taxonomy" id="57489"/>
    <lineage>
        <taxon>Bacteria</taxon>
        <taxon>Pseudomonadati</taxon>
        <taxon>Pseudomonadota</taxon>
        <taxon>Gammaproteobacteria</taxon>
        <taxon>Chromatiales</taxon>
        <taxon>Chromatiaceae</taxon>
        <taxon>Thiorhodococcus</taxon>
    </lineage>
</organism>
<dbReference type="SUPFAM" id="SSF102114">
    <property type="entry name" value="Radical SAM enzymes"/>
    <property type="match status" value="1"/>
</dbReference>
<dbReference type="PIRSF" id="PIRSF037420">
    <property type="entry name" value="PQQ_syn_pqqE"/>
    <property type="match status" value="1"/>
</dbReference>
<feature type="binding site" evidence="8">
    <location>
        <position position="23"/>
    </location>
    <ligand>
        <name>[4Fe-4S] cluster</name>
        <dbReference type="ChEBI" id="CHEBI:49883"/>
        <note>4Fe-4S-S-AdoMet</note>
    </ligand>
</feature>
<dbReference type="GO" id="GO:0009975">
    <property type="term" value="F:cyclase activity"/>
    <property type="evidence" value="ECO:0007669"/>
    <property type="project" value="UniProtKB-UniRule"/>
</dbReference>
<dbReference type="Pfam" id="PF13186">
    <property type="entry name" value="SPASM"/>
    <property type="match status" value="1"/>
</dbReference>
<feature type="domain" description="Radical SAM core" evidence="10">
    <location>
        <begin position="9"/>
        <end position="220"/>
    </location>
</feature>
<evidence type="ECO:0000256" key="7">
    <source>
        <dbReference type="ARBA" id="ARBA00023014"/>
    </source>
</evidence>
<dbReference type="NCBIfam" id="TIGR04085">
    <property type="entry name" value="rSAM_more_4Fe4S"/>
    <property type="match status" value="1"/>
</dbReference>
<keyword evidence="5 8" id="KW-0560">Oxidoreductase</keyword>
<evidence type="ECO:0000313" key="12">
    <source>
        <dbReference type="Proteomes" id="UP000483379"/>
    </source>
</evidence>